<evidence type="ECO:0000313" key="2">
    <source>
        <dbReference type="Proteomes" id="UP001341281"/>
    </source>
</evidence>
<name>A0AAQ3XEC2_PASNO</name>
<gene>
    <name evidence="1" type="ORF">U9M48_040982</name>
</gene>
<proteinExistence type="predicted"/>
<accession>A0AAQ3XEC2</accession>
<dbReference type="EMBL" id="CP144753">
    <property type="protein sequence ID" value="WVZ95185.1"/>
    <property type="molecule type" value="Genomic_DNA"/>
</dbReference>
<dbReference type="AlphaFoldDB" id="A0AAQ3XEC2"/>
<protein>
    <submittedName>
        <fullName evidence="1">Uncharacterized protein</fullName>
    </submittedName>
</protein>
<dbReference type="Proteomes" id="UP001341281">
    <property type="component" value="Chromosome 09"/>
</dbReference>
<evidence type="ECO:0000313" key="1">
    <source>
        <dbReference type="EMBL" id="WVZ95185.1"/>
    </source>
</evidence>
<dbReference type="PANTHER" id="PTHR33116:SF78">
    <property type="entry name" value="OS12G0587133 PROTEIN"/>
    <property type="match status" value="1"/>
</dbReference>
<organism evidence="1 2">
    <name type="scientific">Paspalum notatum var. saurae</name>
    <dbReference type="NCBI Taxonomy" id="547442"/>
    <lineage>
        <taxon>Eukaryota</taxon>
        <taxon>Viridiplantae</taxon>
        <taxon>Streptophyta</taxon>
        <taxon>Embryophyta</taxon>
        <taxon>Tracheophyta</taxon>
        <taxon>Spermatophyta</taxon>
        <taxon>Magnoliopsida</taxon>
        <taxon>Liliopsida</taxon>
        <taxon>Poales</taxon>
        <taxon>Poaceae</taxon>
        <taxon>PACMAD clade</taxon>
        <taxon>Panicoideae</taxon>
        <taxon>Andropogonodae</taxon>
        <taxon>Paspaleae</taxon>
        <taxon>Paspalinae</taxon>
        <taxon>Paspalum</taxon>
    </lineage>
</organism>
<keyword evidence="2" id="KW-1185">Reference proteome</keyword>
<sequence>MHKSLDEAIASVSEVLPCEVSSFTCRYLGLPLSIRKLTKTDLQPIVDKLADLLHGWKAAMLSLAGCSILVKGHPDCGADPFAHYIGRAQVAGPCHRQEETCLPVERGGHCLVGGTKAYMPTELRALGIHNLEVLGWALHMRWLWLRKTKPDRP</sequence>
<reference evidence="1 2" key="1">
    <citation type="submission" date="2024-02" db="EMBL/GenBank/DDBJ databases">
        <title>High-quality chromosome-scale genome assembly of Pensacola bahiagrass (Paspalum notatum Flugge var. saurae).</title>
        <authorList>
            <person name="Vega J.M."/>
            <person name="Podio M."/>
            <person name="Orjuela J."/>
            <person name="Siena L.A."/>
            <person name="Pessino S.C."/>
            <person name="Combes M.C."/>
            <person name="Mariac C."/>
            <person name="Albertini E."/>
            <person name="Pupilli F."/>
            <person name="Ortiz J.P.A."/>
            <person name="Leblanc O."/>
        </authorList>
    </citation>
    <scope>NUCLEOTIDE SEQUENCE [LARGE SCALE GENOMIC DNA]</scope>
    <source>
        <strain evidence="1">R1</strain>
        <tissue evidence="1">Leaf</tissue>
    </source>
</reference>
<dbReference type="PANTHER" id="PTHR33116">
    <property type="entry name" value="REVERSE TRANSCRIPTASE ZINC-BINDING DOMAIN-CONTAINING PROTEIN-RELATED-RELATED"/>
    <property type="match status" value="1"/>
</dbReference>